<feature type="domain" description="ERV/ALR sulfhydryl oxidase" evidence="8">
    <location>
        <begin position="1"/>
        <end position="104"/>
    </location>
</feature>
<gene>
    <name evidence="9" type="ORF">Faunusvirus1_5</name>
</gene>
<reference evidence="9" key="1">
    <citation type="submission" date="2018-10" db="EMBL/GenBank/DDBJ databases">
        <title>Hidden diversity of soil giant viruses.</title>
        <authorList>
            <person name="Schulz F."/>
            <person name="Alteio L."/>
            <person name="Goudeau D."/>
            <person name="Ryan E.M."/>
            <person name="Malmstrom R.R."/>
            <person name="Blanchard J."/>
            <person name="Woyke T."/>
        </authorList>
    </citation>
    <scope>NUCLEOTIDE SEQUENCE</scope>
    <source>
        <strain evidence="9">FNV1</strain>
    </source>
</reference>
<keyword evidence="3 7" id="KW-0274">FAD</keyword>
<organism evidence="9">
    <name type="scientific">Faunusvirus sp</name>
    <dbReference type="NCBI Taxonomy" id="2487766"/>
    <lineage>
        <taxon>Viruses</taxon>
        <taxon>Varidnaviria</taxon>
        <taxon>Bamfordvirae</taxon>
        <taxon>Nucleocytoviricota</taxon>
        <taxon>Megaviricetes</taxon>
        <taxon>Imitervirales</taxon>
        <taxon>Mimiviridae</taxon>
    </lineage>
</organism>
<dbReference type="InterPro" id="IPR039799">
    <property type="entry name" value="ALR/ERV"/>
</dbReference>
<evidence type="ECO:0000256" key="5">
    <source>
        <dbReference type="ARBA" id="ARBA00023157"/>
    </source>
</evidence>
<dbReference type="InterPro" id="IPR017905">
    <property type="entry name" value="ERV/ALR_sulphydryl_oxidase"/>
</dbReference>
<comment type="cofactor">
    <cofactor evidence="1 7">
        <name>FAD</name>
        <dbReference type="ChEBI" id="CHEBI:57692"/>
    </cofactor>
</comment>
<dbReference type="GO" id="GO:0050660">
    <property type="term" value="F:flavin adenine dinucleotide binding"/>
    <property type="evidence" value="ECO:0007669"/>
    <property type="project" value="TreeGrafter"/>
</dbReference>
<keyword evidence="4 7" id="KW-0560">Oxidoreductase</keyword>
<dbReference type="PROSITE" id="PS51324">
    <property type="entry name" value="ERV_ALR"/>
    <property type="match status" value="1"/>
</dbReference>
<dbReference type="EC" id="1.8.3.2" evidence="7"/>
<dbReference type="PANTHER" id="PTHR12645:SF0">
    <property type="entry name" value="FAD-LINKED SULFHYDRYL OXIDASE ALR"/>
    <property type="match status" value="1"/>
</dbReference>
<evidence type="ECO:0000256" key="3">
    <source>
        <dbReference type="ARBA" id="ARBA00022827"/>
    </source>
</evidence>
<evidence type="ECO:0000256" key="2">
    <source>
        <dbReference type="ARBA" id="ARBA00022630"/>
    </source>
</evidence>
<protein>
    <recommendedName>
        <fullName evidence="7">Sulfhydryl oxidase</fullName>
        <ecNumber evidence="7">1.8.3.2</ecNumber>
    </recommendedName>
</protein>
<evidence type="ECO:0000313" key="9">
    <source>
        <dbReference type="EMBL" id="AYV78985.1"/>
    </source>
</evidence>
<evidence type="ECO:0000256" key="7">
    <source>
        <dbReference type="RuleBase" id="RU371123"/>
    </source>
</evidence>
<evidence type="ECO:0000259" key="8">
    <source>
        <dbReference type="PROSITE" id="PS51324"/>
    </source>
</evidence>
<dbReference type="InterPro" id="IPR036774">
    <property type="entry name" value="ERV/ALR_sulphydryl_oxid_sf"/>
</dbReference>
<dbReference type="Pfam" id="PF04777">
    <property type="entry name" value="Evr1_Alr"/>
    <property type="match status" value="1"/>
</dbReference>
<proteinExistence type="predicted"/>
<keyword evidence="2 7" id="KW-0285">Flavoprotein</keyword>
<evidence type="ECO:0000256" key="6">
    <source>
        <dbReference type="ARBA" id="ARBA00048864"/>
    </source>
</evidence>
<evidence type="ECO:0000256" key="1">
    <source>
        <dbReference type="ARBA" id="ARBA00001974"/>
    </source>
</evidence>
<dbReference type="SUPFAM" id="SSF69000">
    <property type="entry name" value="FAD-dependent thiol oxidase"/>
    <property type="match status" value="1"/>
</dbReference>
<accession>A0A3G4ZVR5</accession>
<dbReference type="GO" id="GO:0016971">
    <property type="term" value="F:flavin-dependent sulfhydryl oxidase activity"/>
    <property type="evidence" value="ECO:0007669"/>
    <property type="project" value="InterPro"/>
</dbReference>
<sequence length="186" mass="22050">MQTKEWGPKLWIPLHCMTFNYNINPTDKDIMTYKTFFSVLGDILPCKYCRQSYQVYIKYLPIEGYLDSRHGVTYWLYTFHNLVNDKIFKVKPSFKDVVIQYEKLRAKCGTVSTDINAYKSCLLKFKEINLDEINEFVQIAESKYGEMTAKLVEILKHADDNPNKEADEQREHTKQVCKEFTYILKQ</sequence>
<dbReference type="Gene3D" id="1.20.120.310">
    <property type="entry name" value="ERV/ALR sulfhydryl oxidase domain"/>
    <property type="match status" value="1"/>
</dbReference>
<name>A0A3G4ZVR5_9VIRU</name>
<evidence type="ECO:0000256" key="4">
    <source>
        <dbReference type="ARBA" id="ARBA00023002"/>
    </source>
</evidence>
<comment type="catalytic activity">
    <reaction evidence="6 7">
        <text>2 R'C(R)SH + O2 = R'C(R)S-S(R)CR' + H2O2</text>
        <dbReference type="Rhea" id="RHEA:17357"/>
        <dbReference type="ChEBI" id="CHEBI:15379"/>
        <dbReference type="ChEBI" id="CHEBI:16240"/>
        <dbReference type="ChEBI" id="CHEBI:16520"/>
        <dbReference type="ChEBI" id="CHEBI:17412"/>
        <dbReference type="EC" id="1.8.3.2"/>
    </reaction>
</comment>
<keyword evidence="5" id="KW-1015">Disulfide bond</keyword>
<dbReference type="PANTHER" id="PTHR12645">
    <property type="entry name" value="ALR/ERV"/>
    <property type="match status" value="1"/>
</dbReference>
<dbReference type="EMBL" id="MK072132">
    <property type="protein sequence ID" value="AYV78985.1"/>
    <property type="molecule type" value="Genomic_DNA"/>
</dbReference>